<dbReference type="Pfam" id="PF17827">
    <property type="entry name" value="PrmC_N"/>
    <property type="match status" value="1"/>
</dbReference>
<reference evidence="10" key="2">
    <citation type="submission" date="2016-10" db="EMBL/GenBank/DDBJ databases">
        <authorList>
            <person name="Varghese N."/>
        </authorList>
    </citation>
    <scope>NUCLEOTIDE SEQUENCE [LARGE SCALE GENOMIC DNA]</scope>
    <source>
        <strain evidence="10">DSM 12489</strain>
    </source>
</reference>
<organism evidence="9 10">
    <name type="scientific">Alicyclobacillus hesperidum</name>
    <dbReference type="NCBI Taxonomy" id="89784"/>
    <lineage>
        <taxon>Bacteria</taxon>
        <taxon>Bacillati</taxon>
        <taxon>Bacillota</taxon>
        <taxon>Bacilli</taxon>
        <taxon>Bacillales</taxon>
        <taxon>Alicyclobacillaceae</taxon>
        <taxon>Alicyclobacillus</taxon>
    </lineage>
</organism>
<keyword evidence="10" id="KW-1185">Reference proteome</keyword>
<sequence>MTKSVHVAALLRRLAEQLSRSSAYVDLAPDERVHQAQNEAEQILRSVAGWTRLQLLQSLQEDVDPKLARLVAEMAARRAFGEPIAYILGRADFYGHTFAVRPGCLIPRPDTEILVDAAVCFLRALPVGAQVTDIGTGSGCIAISMQLACPQARVTGVDRAADALAIARENGERLGADVEWVLADGLEWLIAQAATGRRWHAIVSNPPYIPSADIAGLEPSVSAYEPRLALDGGADGLIFYRQFAALPQSVFATGKAGLFLEVGCGQAPEVADLFAHWRADGFAIEVTRDLRGIERVVKIVRHAT</sequence>
<dbReference type="GO" id="GO:0102559">
    <property type="term" value="F:peptide chain release factor N(5)-glutamine methyltransferase activity"/>
    <property type="evidence" value="ECO:0007669"/>
    <property type="project" value="UniProtKB-EC"/>
</dbReference>
<gene>
    <name evidence="5 8" type="primary">prmC</name>
    <name evidence="8" type="ORF">Heshes_19150</name>
    <name evidence="9" type="ORF">SAMN04489725_11911</name>
</gene>
<dbReference type="HAMAP" id="MF_02126">
    <property type="entry name" value="RF_methyltr_PrmC"/>
    <property type="match status" value="1"/>
</dbReference>
<keyword evidence="1 5" id="KW-0489">Methyltransferase</keyword>
<dbReference type="GO" id="GO:0003676">
    <property type="term" value="F:nucleic acid binding"/>
    <property type="evidence" value="ECO:0007669"/>
    <property type="project" value="InterPro"/>
</dbReference>
<evidence type="ECO:0000256" key="1">
    <source>
        <dbReference type="ARBA" id="ARBA00022603"/>
    </source>
</evidence>
<feature type="domain" description="Release factor glutamine methyltransferase N-terminal" evidence="7">
    <location>
        <begin position="33"/>
        <end position="89"/>
    </location>
</feature>
<dbReference type="PROSITE" id="PS00092">
    <property type="entry name" value="N6_MTASE"/>
    <property type="match status" value="1"/>
</dbReference>
<evidence type="ECO:0000256" key="3">
    <source>
        <dbReference type="ARBA" id="ARBA00022691"/>
    </source>
</evidence>
<dbReference type="PANTHER" id="PTHR18895">
    <property type="entry name" value="HEMK METHYLTRANSFERASE"/>
    <property type="match status" value="1"/>
</dbReference>
<evidence type="ECO:0000313" key="8">
    <source>
        <dbReference type="EMBL" id="GLV14231.1"/>
    </source>
</evidence>
<dbReference type="PANTHER" id="PTHR18895:SF74">
    <property type="entry name" value="MTRF1L RELEASE FACTOR GLUTAMINE METHYLTRANSFERASE"/>
    <property type="match status" value="1"/>
</dbReference>
<comment type="caution">
    <text evidence="5">Lacks conserved residue(s) required for the propagation of feature annotation.</text>
</comment>
<feature type="binding site" evidence="5">
    <location>
        <position position="158"/>
    </location>
    <ligand>
        <name>S-adenosyl-L-methionine</name>
        <dbReference type="ChEBI" id="CHEBI:59789"/>
    </ligand>
</feature>
<dbReference type="EC" id="2.1.1.297" evidence="5"/>
<evidence type="ECO:0000256" key="4">
    <source>
        <dbReference type="ARBA" id="ARBA00048391"/>
    </source>
</evidence>
<dbReference type="NCBIfam" id="TIGR00536">
    <property type="entry name" value="hemK_fam"/>
    <property type="match status" value="1"/>
</dbReference>
<dbReference type="InterPro" id="IPR004556">
    <property type="entry name" value="HemK-like"/>
</dbReference>
<dbReference type="Proteomes" id="UP001157137">
    <property type="component" value="Unassembled WGS sequence"/>
</dbReference>
<keyword evidence="2 5" id="KW-0808">Transferase</keyword>
<dbReference type="EMBL" id="BSRA01000010">
    <property type="protein sequence ID" value="GLV14231.1"/>
    <property type="molecule type" value="Genomic_DNA"/>
</dbReference>
<dbReference type="Gene3D" id="3.40.50.150">
    <property type="entry name" value="Vaccinia Virus protein VP39"/>
    <property type="match status" value="1"/>
</dbReference>
<evidence type="ECO:0000259" key="6">
    <source>
        <dbReference type="Pfam" id="PF05175"/>
    </source>
</evidence>
<evidence type="ECO:0000256" key="5">
    <source>
        <dbReference type="HAMAP-Rule" id="MF_02126"/>
    </source>
</evidence>
<feature type="binding site" evidence="5">
    <location>
        <begin position="205"/>
        <end position="208"/>
    </location>
    <ligand>
        <name>substrate</name>
    </ligand>
</feature>
<dbReference type="Gene3D" id="1.10.8.10">
    <property type="entry name" value="DNA helicase RuvA subunit, C-terminal domain"/>
    <property type="match status" value="1"/>
</dbReference>
<dbReference type="RefSeq" id="WP_074693624.1">
    <property type="nucleotide sequence ID" value="NZ_BSRA01000010.1"/>
</dbReference>
<dbReference type="InterPro" id="IPR040758">
    <property type="entry name" value="PrmC_N"/>
</dbReference>
<reference evidence="8" key="3">
    <citation type="submission" date="2023-02" db="EMBL/GenBank/DDBJ databases">
        <title>Proposal of a novel subspecies: Alicyclobacillus hesperidum subspecies aegle.</title>
        <authorList>
            <person name="Goto K."/>
            <person name="Fujii T."/>
            <person name="Yasui K."/>
            <person name="Mochida K."/>
            <person name="Kato-Tanaka Y."/>
            <person name="Morohoshi S."/>
            <person name="An S.Y."/>
            <person name="Kasai H."/>
            <person name="Yokota A."/>
        </authorList>
    </citation>
    <scope>NUCLEOTIDE SEQUENCE</scope>
    <source>
        <strain evidence="8">DSM 12766</strain>
    </source>
</reference>
<dbReference type="GO" id="GO:0032259">
    <property type="term" value="P:methylation"/>
    <property type="evidence" value="ECO:0007669"/>
    <property type="project" value="UniProtKB-KW"/>
</dbReference>
<dbReference type="STRING" id="89784.SAMN04489725_11911"/>
<evidence type="ECO:0000313" key="9">
    <source>
        <dbReference type="EMBL" id="SDW89267.1"/>
    </source>
</evidence>
<dbReference type="InterPro" id="IPR019874">
    <property type="entry name" value="RF_methyltr_PrmC"/>
</dbReference>
<protein>
    <recommendedName>
        <fullName evidence="5">Release factor glutamine methyltransferase</fullName>
        <shortName evidence="5">RF MTase</shortName>
        <ecNumber evidence="5">2.1.1.297</ecNumber>
    </recommendedName>
    <alternativeName>
        <fullName evidence="5">N5-glutamine methyltransferase PrmC</fullName>
    </alternativeName>
    <alternativeName>
        <fullName evidence="5">Protein-(glutamine-N5) MTase PrmC</fullName>
    </alternativeName>
    <alternativeName>
        <fullName evidence="5">Protein-glutamine N-methyltransferase PrmC</fullName>
    </alternativeName>
</protein>
<evidence type="ECO:0000256" key="2">
    <source>
        <dbReference type="ARBA" id="ARBA00022679"/>
    </source>
</evidence>
<dbReference type="Proteomes" id="UP000182589">
    <property type="component" value="Unassembled WGS sequence"/>
</dbReference>
<feature type="binding site" evidence="5">
    <location>
        <begin position="135"/>
        <end position="139"/>
    </location>
    <ligand>
        <name>S-adenosyl-L-methionine</name>
        <dbReference type="ChEBI" id="CHEBI:59789"/>
    </ligand>
</feature>
<proteinExistence type="inferred from homology"/>
<dbReference type="CDD" id="cd02440">
    <property type="entry name" value="AdoMet_MTases"/>
    <property type="match status" value="1"/>
</dbReference>
<dbReference type="InterPro" id="IPR029063">
    <property type="entry name" value="SAM-dependent_MTases_sf"/>
</dbReference>
<reference evidence="9" key="1">
    <citation type="submission" date="2016-10" db="EMBL/GenBank/DDBJ databases">
        <authorList>
            <person name="de Groot N.N."/>
        </authorList>
    </citation>
    <scope>NUCLEOTIDE SEQUENCE [LARGE SCALE GENOMIC DNA]</scope>
    <source>
        <strain evidence="9">DSM 12489</strain>
    </source>
</reference>
<keyword evidence="3 5" id="KW-0949">S-adenosyl-L-methionine</keyword>
<name>A0A1H2X8Y8_9BACL</name>
<dbReference type="InterPro" id="IPR002052">
    <property type="entry name" value="DNA_methylase_N6_adenine_CS"/>
</dbReference>
<dbReference type="InterPro" id="IPR007848">
    <property type="entry name" value="Small_mtfrase_dom"/>
</dbReference>
<dbReference type="NCBIfam" id="TIGR03534">
    <property type="entry name" value="RF_mod_PrmC"/>
    <property type="match status" value="1"/>
</dbReference>
<feature type="binding site" evidence="5">
    <location>
        <position position="205"/>
    </location>
    <ligand>
        <name>S-adenosyl-L-methionine</name>
        <dbReference type="ChEBI" id="CHEBI:59789"/>
    </ligand>
</feature>
<accession>A0A1H2X8Y8</accession>
<comment type="catalytic activity">
    <reaction evidence="4 5">
        <text>L-glutaminyl-[peptide chain release factor] + S-adenosyl-L-methionine = N(5)-methyl-L-glutaminyl-[peptide chain release factor] + S-adenosyl-L-homocysteine + H(+)</text>
        <dbReference type="Rhea" id="RHEA:42896"/>
        <dbReference type="Rhea" id="RHEA-COMP:10271"/>
        <dbReference type="Rhea" id="RHEA-COMP:10272"/>
        <dbReference type="ChEBI" id="CHEBI:15378"/>
        <dbReference type="ChEBI" id="CHEBI:30011"/>
        <dbReference type="ChEBI" id="CHEBI:57856"/>
        <dbReference type="ChEBI" id="CHEBI:59789"/>
        <dbReference type="ChEBI" id="CHEBI:61891"/>
        <dbReference type="EC" id="2.1.1.297"/>
    </reaction>
</comment>
<dbReference type="SUPFAM" id="SSF53335">
    <property type="entry name" value="S-adenosyl-L-methionine-dependent methyltransferases"/>
    <property type="match status" value="1"/>
</dbReference>
<dbReference type="EMBL" id="FNOJ01000019">
    <property type="protein sequence ID" value="SDW89267.1"/>
    <property type="molecule type" value="Genomic_DNA"/>
</dbReference>
<dbReference type="Pfam" id="PF05175">
    <property type="entry name" value="MTS"/>
    <property type="match status" value="1"/>
</dbReference>
<dbReference type="InterPro" id="IPR050320">
    <property type="entry name" value="N5-glutamine_MTase"/>
</dbReference>
<comment type="similarity">
    <text evidence="5">Belongs to the protein N5-glutamine methyltransferase family. PrmC subfamily.</text>
</comment>
<feature type="domain" description="Methyltransferase small" evidence="6">
    <location>
        <begin position="120"/>
        <end position="208"/>
    </location>
</feature>
<dbReference type="AlphaFoldDB" id="A0A1H2X8Y8"/>
<evidence type="ECO:0000259" key="7">
    <source>
        <dbReference type="Pfam" id="PF17827"/>
    </source>
</evidence>
<comment type="function">
    <text evidence="5">Methylates the class 1 translation termination release factors RF1/PrfA and RF2/PrfB on the glutamine residue of the universally conserved GGQ motif.</text>
</comment>
<evidence type="ECO:0000313" key="10">
    <source>
        <dbReference type="Proteomes" id="UP000182589"/>
    </source>
</evidence>